<dbReference type="EMBL" id="MN740916">
    <property type="protein sequence ID" value="QHU17639.1"/>
    <property type="molecule type" value="Genomic_DNA"/>
</dbReference>
<dbReference type="InterPro" id="IPR013087">
    <property type="entry name" value="Znf_C2H2_type"/>
</dbReference>
<evidence type="ECO:0000313" key="3">
    <source>
        <dbReference type="EMBL" id="QHU17639.1"/>
    </source>
</evidence>
<feature type="domain" description="C2H2-type" evidence="2">
    <location>
        <begin position="72"/>
        <end position="99"/>
    </location>
</feature>
<sequence length="322" mass="38699">MEKYYCECCNYSTNHKTKFNRHLGTKKHEKSSQSHHKVTTKSPFLVPKVTTKSPQSHHKVTIFDPKTAHSEFVCKYCQKTFKFKQGMYRHIKLYCKKSEDEDLKELVRLMNEQLKEKDKELKEKDKKMQSVVKNQERNHKLIKKLADKLQITNYNHQHNVVVNNNIRLLNYKDTDLSHLTSTDYKAAINQVNYATFELIKKIHFNPNKPENMNIYIPNIKDKYVVMFKENAWQIQTRHKEVDDLMEDKYILLREWYNENVRYANEDEFTILKKNFERFDENIDDNGVRDVVKNEIIMFLYNKRNMVVKHQEETELLAPALDI</sequence>
<dbReference type="AlphaFoldDB" id="A0A6C0KJ31"/>
<evidence type="ECO:0000256" key="1">
    <source>
        <dbReference type="SAM" id="Coils"/>
    </source>
</evidence>
<reference evidence="3" key="1">
    <citation type="journal article" date="2020" name="Nature">
        <title>Giant virus diversity and host interactions through global metagenomics.</title>
        <authorList>
            <person name="Schulz F."/>
            <person name="Roux S."/>
            <person name="Paez-Espino D."/>
            <person name="Jungbluth S."/>
            <person name="Walsh D.A."/>
            <person name="Denef V.J."/>
            <person name="McMahon K.D."/>
            <person name="Konstantinidis K.T."/>
            <person name="Eloe-Fadrosh E.A."/>
            <person name="Kyrpides N.C."/>
            <person name="Woyke T."/>
        </authorList>
    </citation>
    <scope>NUCLEOTIDE SEQUENCE</scope>
    <source>
        <strain evidence="3">GVMAG-S-3300012919-55</strain>
    </source>
</reference>
<feature type="coiled-coil region" evidence="1">
    <location>
        <begin position="96"/>
        <end position="134"/>
    </location>
</feature>
<protein>
    <recommendedName>
        <fullName evidence="2">C2H2-type domain-containing protein</fullName>
    </recommendedName>
</protein>
<evidence type="ECO:0000259" key="2">
    <source>
        <dbReference type="PROSITE" id="PS50157"/>
    </source>
</evidence>
<organism evidence="3">
    <name type="scientific">viral metagenome</name>
    <dbReference type="NCBI Taxonomy" id="1070528"/>
    <lineage>
        <taxon>unclassified sequences</taxon>
        <taxon>metagenomes</taxon>
        <taxon>organismal metagenomes</taxon>
    </lineage>
</organism>
<accession>A0A6C0KJ31</accession>
<keyword evidence="1" id="KW-0175">Coiled coil</keyword>
<name>A0A6C0KJ31_9ZZZZ</name>
<proteinExistence type="predicted"/>
<dbReference type="PROSITE" id="PS50157">
    <property type="entry name" value="ZINC_FINGER_C2H2_2"/>
    <property type="match status" value="1"/>
</dbReference>